<evidence type="ECO:0000256" key="11">
    <source>
        <dbReference type="PIRSR" id="PIRSR600223-1"/>
    </source>
</evidence>
<protein>
    <recommendedName>
        <fullName evidence="5 12">Signal peptidase I</fullName>
        <ecNumber evidence="4 12">3.4.21.89</ecNumber>
    </recommendedName>
</protein>
<evidence type="ECO:0000256" key="10">
    <source>
        <dbReference type="ARBA" id="ARBA00023136"/>
    </source>
</evidence>
<accession>A0A1V0HKQ5</accession>
<dbReference type="InterPro" id="IPR000223">
    <property type="entry name" value="Pept_S26A_signal_pept_1"/>
</dbReference>
<dbReference type="PRINTS" id="PR00727">
    <property type="entry name" value="LEADERPTASE"/>
</dbReference>
<keyword evidence="9" id="KW-1133">Transmembrane helix</keyword>
<dbReference type="Proteomes" id="UP000242793">
    <property type="component" value="Chromosome"/>
</dbReference>
<dbReference type="Gene3D" id="2.10.109.10">
    <property type="entry name" value="Umud Fragment, subunit A"/>
    <property type="match status" value="1"/>
</dbReference>
<evidence type="ECO:0000256" key="9">
    <source>
        <dbReference type="ARBA" id="ARBA00022989"/>
    </source>
</evidence>
<reference evidence="14 15" key="1">
    <citation type="submission" date="2015-10" db="EMBL/GenBank/DDBJ databases">
        <title>Survey of human and primate louse endosymbionts.</title>
        <authorList>
            <person name="Boyd B.M."/>
        </authorList>
    </citation>
    <scope>NUCLEOTIDE SEQUENCE [LARGE SCALE GENOMIC DNA]</scope>
    <source>
        <strain evidence="14 15">PTSK</strain>
    </source>
</reference>
<dbReference type="EMBL" id="CP012839">
    <property type="protein sequence ID" value="ARC53301.1"/>
    <property type="molecule type" value="Genomic_DNA"/>
</dbReference>
<dbReference type="AlphaFoldDB" id="A0A1V0HKQ5"/>
<dbReference type="PROSITE" id="PS00761">
    <property type="entry name" value="SPASE_I_3"/>
    <property type="match status" value="1"/>
</dbReference>
<keyword evidence="15" id="KW-1185">Reference proteome</keyword>
<dbReference type="STRING" id="428411.AOQ87_01230"/>
<dbReference type="SUPFAM" id="SSF51306">
    <property type="entry name" value="LexA/Signal peptidase"/>
    <property type="match status" value="1"/>
</dbReference>
<dbReference type="NCBIfam" id="NF008114">
    <property type="entry name" value="PRK10861.1"/>
    <property type="match status" value="1"/>
</dbReference>
<dbReference type="KEGG" id="rped:AOQ87_01230"/>
<comment type="subcellular location">
    <subcellularLocation>
        <location evidence="2">Cell membrane</location>
        <topology evidence="2">Multi-pass membrane protein</topology>
    </subcellularLocation>
    <subcellularLocation>
        <location evidence="12">Membrane</location>
        <topology evidence="12">Multi-pass membrane protein</topology>
    </subcellularLocation>
</comment>
<dbReference type="InterPro" id="IPR019758">
    <property type="entry name" value="Pept_S26A_signal_pept_1_CS"/>
</dbReference>
<feature type="active site" evidence="11">
    <location>
        <position position="25"/>
    </location>
</feature>
<keyword evidence="6" id="KW-1003">Cell membrane</keyword>
<dbReference type="CDD" id="cd06530">
    <property type="entry name" value="S26_SPase_I"/>
    <property type="match status" value="1"/>
</dbReference>
<organism evidence="14 15">
    <name type="scientific">Candidatus Riesia pediculischaeffi</name>
    <dbReference type="NCBI Taxonomy" id="428411"/>
    <lineage>
        <taxon>Bacteria</taxon>
        <taxon>Pseudomonadati</taxon>
        <taxon>Pseudomonadota</taxon>
        <taxon>Gammaproteobacteria</taxon>
        <taxon>Enterobacterales</taxon>
        <taxon>Enterobacteriaceae</taxon>
        <taxon>Candidatus Riesia</taxon>
    </lineage>
</organism>
<evidence type="ECO:0000256" key="5">
    <source>
        <dbReference type="ARBA" id="ARBA00019232"/>
    </source>
</evidence>
<keyword evidence="12" id="KW-0645">Protease</keyword>
<evidence type="ECO:0000256" key="1">
    <source>
        <dbReference type="ARBA" id="ARBA00000677"/>
    </source>
</evidence>
<feature type="active site" evidence="11">
    <location>
        <position position="80"/>
    </location>
</feature>
<dbReference type="GO" id="GO:0006465">
    <property type="term" value="P:signal peptide processing"/>
    <property type="evidence" value="ECO:0007669"/>
    <property type="project" value="InterPro"/>
</dbReference>
<evidence type="ECO:0000256" key="12">
    <source>
        <dbReference type="RuleBase" id="RU362042"/>
    </source>
</evidence>
<evidence type="ECO:0000256" key="6">
    <source>
        <dbReference type="ARBA" id="ARBA00022475"/>
    </source>
</evidence>
<dbReference type="InterPro" id="IPR019757">
    <property type="entry name" value="Pept_S26A_signal_pept_1_Lys-AS"/>
</dbReference>
<feature type="domain" description="Peptidase S26" evidence="13">
    <location>
        <begin position="2"/>
        <end position="234"/>
    </location>
</feature>
<comment type="similarity">
    <text evidence="3 12">Belongs to the peptidase S26 family.</text>
</comment>
<dbReference type="PANTHER" id="PTHR43390:SF1">
    <property type="entry name" value="CHLOROPLAST PROCESSING PEPTIDASE"/>
    <property type="match status" value="1"/>
</dbReference>
<dbReference type="GO" id="GO:0005886">
    <property type="term" value="C:plasma membrane"/>
    <property type="evidence" value="ECO:0007669"/>
    <property type="project" value="UniProtKB-SubCell"/>
</dbReference>
<keyword evidence="10" id="KW-0472">Membrane</keyword>
<dbReference type="InterPro" id="IPR019533">
    <property type="entry name" value="Peptidase_S26"/>
</dbReference>
<keyword evidence="8 12" id="KW-0378">Hydrolase</keyword>
<dbReference type="Gene3D" id="2.170.230.10">
    <property type="match status" value="1"/>
</dbReference>
<dbReference type="NCBIfam" id="TIGR02227">
    <property type="entry name" value="sigpep_I_bact"/>
    <property type="match status" value="1"/>
</dbReference>
<keyword evidence="7" id="KW-0812">Transmembrane</keyword>
<dbReference type="GO" id="GO:0004252">
    <property type="term" value="F:serine-type endopeptidase activity"/>
    <property type="evidence" value="ECO:0007669"/>
    <property type="project" value="InterPro"/>
</dbReference>
<evidence type="ECO:0000256" key="2">
    <source>
        <dbReference type="ARBA" id="ARBA00004651"/>
    </source>
</evidence>
<evidence type="ECO:0000256" key="4">
    <source>
        <dbReference type="ARBA" id="ARBA00013208"/>
    </source>
</evidence>
<comment type="catalytic activity">
    <reaction evidence="1 12">
        <text>Cleavage of hydrophobic, N-terminal signal or leader sequences from secreted and periplasmic proteins.</text>
        <dbReference type="EC" id="3.4.21.89"/>
    </reaction>
</comment>
<evidence type="ECO:0000313" key="14">
    <source>
        <dbReference type="EMBL" id="ARC53301.1"/>
    </source>
</evidence>
<dbReference type="EC" id="3.4.21.89" evidence="4 12"/>
<evidence type="ECO:0000256" key="8">
    <source>
        <dbReference type="ARBA" id="ARBA00022801"/>
    </source>
</evidence>
<name>A0A1V0HKQ5_9ENTR</name>
<evidence type="ECO:0000259" key="13">
    <source>
        <dbReference type="Pfam" id="PF10502"/>
    </source>
</evidence>
<dbReference type="GO" id="GO:0009003">
    <property type="term" value="F:signal peptidase activity"/>
    <property type="evidence" value="ECO:0007669"/>
    <property type="project" value="UniProtKB-EC"/>
</dbReference>
<evidence type="ECO:0000313" key="15">
    <source>
        <dbReference type="Proteomes" id="UP000242793"/>
    </source>
</evidence>
<dbReference type="Pfam" id="PF10502">
    <property type="entry name" value="Peptidase_S26"/>
    <property type="match status" value="1"/>
</dbReference>
<evidence type="ECO:0000256" key="3">
    <source>
        <dbReference type="ARBA" id="ARBA00009370"/>
    </source>
</evidence>
<dbReference type="PROSITE" id="PS00760">
    <property type="entry name" value="SPASE_I_2"/>
    <property type="match status" value="1"/>
</dbReference>
<gene>
    <name evidence="14" type="ORF">AOQ87_01230</name>
</gene>
<evidence type="ECO:0000256" key="7">
    <source>
        <dbReference type="ARBA" id="ARBA00022692"/>
    </source>
</evidence>
<proteinExistence type="inferred from homology"/>
<dbReference type="PANTHER" id="PTHR43390">
    <property type="entry name" value="SIGNAL PEPTIDASE I"/>
    <property type="match status" value="1"/>
</dbReference>
<sequence length="256" mass="30455">MFPILISTFLFRSFLYEPFQIPSGSMIPSLLVGDFILVKKFSYRLINPIDQSTIFRIQEPRRGDIVVFKYPLDSKINFVKRIIGIPGDKVIYDCRQKELKIFSNYLNDLQKTYIPVDYSVKKESEWTLFMDDMFSQKKQSHRRISIYDQTPKYSLRQEERVEKIGQRKGYTILSIPGIYTESHYKQRYMSKNQWIVPKRSYFVMGDNRDNSSDSRSWGLISEDDLIGKVTMVWFSLNKVEHQWPTGIRFERIGKVY</sequence>
<dbReference type="InterPro" id="IPR036286">
    <property type="entry name" value="LexA/Signal_pep-like_sf"/>
</dbReference>
<dbReference type="InterPro" id="IPR019766">
    <property type="entry name" value="Sign_pep_all-beta_subdom"/>
</dbReference>